<name>A0A392PUF0_9FABA</name>
<dbReference type="Proteomes" id="UP000265520">
    <property type="component" value="Unassembled WGS sequence"/>
</dbReference>
<keyword evidence="2" id="KW-1185">Reference proteome</keyword>
<comment type="caution">
    <text evidence="1">The sequence shown here is derived from an EMBL/GenBank/DDBJ whole genome shotgun (WGS) entry which is preliminary data.</text>
</comment>
<dbReference type="AlphaFoldDB" id="A0A392PUF0"/>
<reference evidence="1 2" key="1">
    <citation type="journal article" date="2018" name="Front. Plant Sci.">
        <title>Red Clover (Trifolium pratense) and Zigzag Clover (T. medium) - A Picture of Genomic Similarities and Differences.</title>
        <authorList>
            <person name="Dluhosova J."/>
            <person name="Istvanek J."/>
            <person name="Nedelnik J."/>
            <person name="Repkova J."/>
        </authorList>
    </citation>
    <scope>NUCLEOTIDE SEQUENCE [LARGE SCALE GENOMIC DNA]</scope>
    <source>
        <strain evidence="2">cv. 10/8</strain>
        <tissue evidence="1">Leaf</tissue>
    </source>
</reference>
<accession>A0A392PUF0</accession>
<proteinExistence type="predicted"/>
<feature type="non-terminal residue" evidence="1">
    <location>
        <position position="1"/>
    </location>
</feature>
<evidence type="ECO:0000313" key="1">
    <source>
        <dbReference type="EMBL" id="MCI14936.1"/>
    </source>
</evidence>
<sequence>IEILDEALFTSEWSLAEVTFEGSSSTMKSLFKECRIHIFKQEIYMDDIRCFKKNMDDIQFTNPFINLNDDNHYSPLSPTEGEGEANLVSPVSQIQQLATALIASGDLQEASLACITVA</sequence>
<organism evidence="1 2">
    <name type="scientific">Trifolium medium</name>
    <dbReference type="NCBI Taxonomy" id="97028"/>
    <lineage>
        <taxon>Eukaryota</taxon>
        <taxon>Viridiplantae</taxon>
        <taxon>Streptophyta</taxon>
        <taxon>Embryophyta</taxon>
        <taxon>Tracheophyta</taxon>
        <taxon>Spermatophyta</taxon>
        <taxon>Magnoliopsida</taxon>
        <taxon>eudicotyledons</taxon>
        <taxon>Gunneridae</taxon>
        <taxon>Pentapetalae</taxon>
        <taxon>rosids</taxon>
        <taxon>fabids</taxon>
        <taxon>Fabales</taxon>
        <taxon>Fabaceae</taxon>
        <taxon>Papilionoideae</taxon>
        <taxon>50 kb inversion clade</taxon>
        <taxon>NPAAA clade</taxon>
        <taxon>Hologalegina</taxon>
        <taxon>IRL clade</taxon>
        <taxon>Trifolieae</taxon>
        <taxon>Trifolium</taxon>
    </lineage>
</organism>
<evidence type="ECO:0000313" key="2">
    <source>
        <dbReference type="Proteomes" id="UP000265520"/>
    </source>
</evidence>
<dbReference type="EMBL" id="LXQA010094371">
    <property type="protein sequence ID" value="MCI14936.1"/>
    <property type="molecule type" value="Genomic_DNA"/>
</dbReference>
<protein>
    <submittedName>
        <fullName evidence="1">Uncharacterized protein</fullName>
    </submittedName>
</protein>